<comment type="caution">
    <text evidence="2">The sequence shown here is derived from an EMBL/GenBank/DDBJ whole genome shotgun (WGS) entry which is preliminary data.</text>
</comment>
<dbReference type="AlphaFoldDB" id="A0A4S4LWS5"/>
<feature type="region of interest" description="Disordered" evidence="1">
    <location>
        <begin position="677"/>
        <end position="705"/>
    </location>
</feature>
<dbReference type="OrthoDB" id="2418900at2759"/>
<protein>
    <submittedName>
        <fullName evidence="2">Uncharacterized protein</fullName>
    </submittedName>
</protein>
<gene>
    <name evidence="2" type="ORF">EUX98_g9347</name>
</gene>
<evidence type="ECO:0000313" key="3">
    <source>
        <dbReference type="Proteomes" id="UP000308730"/>
    </source>
</evidence>
<dbReference type="EMBL" id="SGPM01000756">
    <property type="protein sequence ID" value="THH16161.1"/>
    <property type="molecule type" value="Genomic_DNA"/>
</dbReference>
<feature type="region of interest" description="Disordered" evidence="1">
    <location>
        <begin position="567"/>
        <end position="589"/>
    </location>
</feature>
<feature type="compositionally biased region" description="Basic and acidic residues" evidence="1">
    <location>
        <begin position="568"/>
        <end position="582"/>
    </location>
</feature>
<keyword evidence="3" id="KW-1185">Reference proteome</keyword>
<evidence type="ECO:0000256" key="1">
    <source>
        <dbReference type="SAM" id="MobiDB-lite"/>
    </source>
</evidence>
<evidence type="ECO:0000313" key="2">
    <source>
        <dbReference type="EMBL" id="THH16161.1"/>
    </source>
</evidence>
<reference evidence="2 3" key="1">
    <citation type="submission" date="2019-02" db="EMBL/GenBank/DDBJ databases">
        <title>Genome sequencing of the rare red list fungi Antrodiella citrinella (Flaviporus citrinellus).</title>
        <authorList>
            <person name="Buettner E."/>
            <person name="Kellner H."/>
        </authorList>
    </citation>
    <scope>NUCLEOTIDE SEQUENCE [LARGE SCALE GENOMIC DNA]</scope>
    <source>
        <strain evidence="2 3">DSM 108506</strain>
    </source>
</reference>
<name>A0A4S4LWS5_9APHY</name>
<feature type="non-terminal residue" evidence="2">
    <location>
        <position position="731"/>
    </location>
</feature>
<dbReference type="Proteomes" id="UP000308730">
    <property type="component" value="Unassembled WGS sequence"/>
</dbReference>
<accession>A0A4S4LWS5</accession>
<organism evidence="2 3">
    <name type="scientific">Antrodiella citrinella</name>
    <dbReference type="NCBI Taxonomy" id="2447956"/>
    <lineage>
        <taxon>Eukaryota</taxon>
        <taxon>Fungi</taxon>
        <taxon>Dikarya</taxon>
        <taxon>Basidiomycota</taxon>
        <taxon>Agaricomycotina</taxon>
        <taxon>Agaricomycetes</taxon>
        <taxon>Polyporales</taxon>
        <taxon>Steccherinaceae</taxon>
        <taxon>Antrodiella</taxon>
    </lineage>
</organism>
<dbReference type="Pfam" id="PF18759">
    <property type="entry name" value="Plavaka"/>
    <property type="match status" value="1"/>
</dbReference>
<sequence length="731" mass="82730">MEKYATMFERYQAANEGKYGPFEDEDDWDLAKFLMENLGQKKTDQFLRLHKVKDGVRPSFKSNKSLKEKIDSLPQGPAWKHEFVTVQGDVEDEDGETMSEELELWYRDPAECVQELIGNPIFDGKMAYAPEKVFAELEGDERVFDEMWTADWWWKTQEKLPKGAMIAPLIIASDETKLSQFGGNKKAWPVYLTIGNIEKSVRRKPSNGATVLLGYLPSSQLKCFTKKERRVAGWQLFHHCMRRILDGIVEAGEQGVEMLCADGYRRKVFPVLAAYVADYPEQCLVTCAKKGWCPKCQRNAKKLGDLAGPLGTVLRDVEETKDVLRKEENKEATDEFDAQGLQPLYKPFWVDLPHADIFAAITPDILHQLHKGVFKDHLVKWCTQLAGDEIDKRYACEISHPGLCYFHSGISHITQSTGAEHKAMQKVFGCILPGAVQPGVVYAALALLDFIYYAQLRSHTTRTLAALRDALKRFHQHKGIFIDLAIRQHFNIPKIHSMEHYVAMIEALGSADGYNTESPERLHIEFAKNAYRATNRKEYVIQMTTWLCRQEALYTFSAYLLWTGGKLHPSEPEDPDQRRDVDGGSGLDVQQDVDFEDEDDDDLPVSKTANGILTSDSQLVAKKCPRQHVPVEDIISQHTAAQFIPTLNQYLKDHGVPTSADNNDSFDLYNGMSVTLPDLPAVDRPDQRRQRIRTTPAKTARPGRKAVPAHLDTVLVTIPDANDVTEDTGLE</sequence>
<proteinExistence type="predicted"/>
<dbReference type="InterPro" id="IPR041078">
    <property type="entry name" value="Plavaka"/>
</dbReference>